<feature type="transmembrane region" description="Helical" evidence="6">
    <location>
        <begin position="296"/>
        <end position="317"/>
    </location>
</feature>
<feature type="transmembrane region" description="Helical" evidence="6">
    <location>
        <begin position="421"/>
        <end position="443"/>
    </location>
</feature>
<organism evidence="8 9">
    <name type="scientific">Proteus hauseri ATCC 700826</name>
    <dbReference type="NCBI Taxonomy" id="1354271"/>
    <lineage>
        <taxon>Bacteria</taxon>
        <taxon>Pseudomonadati</taxon>
        <taxon>Pseudomonadota</taxon>
        <taxon>Gammaproteobacteria</taxon>
        <taxon>Enterobacterales</taxon>
        <taxon>Morganellaceae</taxon>
        <taxon>Proteus</taxon>
    </lineage>
</organism>
<dbReference type="PROSITE" id="PS50850">
    <property type="entry name" value="MFS"/>
    <property type="match status" value="1"/>
</dbReference>
<dbReference type="GO" id="GO:0016020">
    <property type="term" value="C:membrane"/>
    <property type="evidence" value="ECO:0007669"/>
    <property type="project" value="UniProtKB-SubCell"/>
</dbReference>
<dbReference type="PRINTS" id="PR01036">
    <property type="entry name" value="TCRTETB"/>
</dbReference>
<feature type="transmembrane region" description="Helical" evidence="6">
    <location>
        <begin position="349"/>
        <end position="376"/>
    </location>
</feature>
<feature type="transmembrane region" description="Helical" evidence="6">
    <location>
        <begin position="193"/>
        <end position="215"/>
    </location>
</feature>
<dbReference type="PANTHER" id="PTHR42718:SF9">
    <property type="entry name" value="MAJOR FACILITATOR SUPERFAMILY MULTIDRUG TRANSPORTER MFSC"/>
    <property type="match status" value="1"/>
</dbReference>
<comment type="subcellular location">
    <subcellularLocation>
        <location evidence="1">Membrane</location>
        <topology evidence="1">Multi-pass membrane protein</topology>
    </subcellularLocation>
</comment>
<protein>
    <submittedName>
        <fullName evidence="8">Major facilitator superfamily protein</fullName>
    </submittedName>
</protein>
<feature type="transmembrane region" description="Helical" evidence="6">
    <location>
        <begin position="72"/>
        <end position="92"/>
    </location>
</feature>
<dbReference type="AlphaFoldDB" id="A0AAJ3HTM7"/>
<dbReference type="PANTHER" id="PTHR42718">
    <property type="entry name" value="MAJOR FACILITATOR SUPERFAMILY MULTIDRUG TRANSPORTER MFSC"/>
    <property type="match status" value="1"/>
</dbReference>
<dbReference type="RefSeq" id="WP_064719357.1">
    <property type="nucleotide sequence ID" value="NZ_LXEV01000018.1"/>
</dbReference>
<dbReference type="InterPro" id="IPR011701">
    <property type="entry name" value="MFS"/>
</dbReference>
<name>A0AAJ3HTM7_PROHU</name>
<feature type="transmembrane region" description="Helical" evidence="6">
    <location>
        <begin position="259"/>
        <end position="284"/>
    </location>
</feature>
<feature type="transmembrane region" description="Helical" evidence="6">
    <location>
        <begin position="221"/>
        <end position="239"/>
    </location>
</feature>
<feature type="transmembrane region" description="Helical" evidence="6">
    <location>
        <begin position="131"/>
        <end position="149"/>
    </location>
</feature>
<sequence>MTYRYRIALIFLLGFFIDCINIFMSAIALPAIAEDMQVSIVSVTWVSNSYILGLTLIIPLSHWLSQRFGIRALMVTSMLFFSLSVALVGYSHHFGELIFWRFIQGVSGGLLIPIGQALTFQYFQGHERSKISTLIMAVALIAPAISPTLGGLIVDVVSWRWVFYSNIPFSLFTAFLAFLWVKEPRPQGKSVPDIKGVILISLMIVSGLLALSSYGEYHSPLLALFALSLAVLFFVFYYFHYKGYSSPVINLKLLKNRKLSLSIFVYFCIPGVFTGVNILAIFYLQQHLGFTGQGTGIFMLLYAIGAFTAMIISGALYNKLGMKYLFIIALLLHSTGIALLALVSGPNDITLLIVAYLIMGVGGGIGANTAQTTALYDFVSQELVQASVIWNINRQVVFSIGATVVAMLFNTLSLFNIPQAAYSMTFIGCALIGILPITLLLTLKKQKNSQEIHNESQ</sequence>
<dbReference type="Gene3D" id="1.20.1720.10">
    <property type="entry name" value="Multidrug resistance protein D"/>
    <property type="match status" value="1"/>
</dbReference>
<evidence type="ECO:0000313" key="9">
    <source>
        <dbReference type="Proteomes" id="UP000078250"/>
    </source>
</evidence>
<reference evidence="8 9" key="1">
    <citation type="submission" date="2016-04" db="EMBL/GenBank/DDBJ databases">
        <title>ATOL: Assembling a taxonomically balanced genome-scale reconstruction of the evolutionary history of the Enterobacteriaceae.</title>
        <authorList>
            <person name="Plunkett G.III."/>
            <person name="Neeno-Eckwall E.C."/>
            <person name="Glasner J.D."/>
            <person name="Perna N.T."/>
        </authorList>
    </citation>
    <scope>NUCLEOTIDE SEQUENCE [LARGE SCALE GENOMIC DNA]</scope>
    <source>
        <strain evidence="8 9">ATCC 700826</strain>
    </source>
</reference>
<feature type="transmembrane region" description="Helical" evidence="6">
    <location>
        <begin position="38"/>
        <end position="60"/>
    </location>
</feature>
<keyword evidence="5 6" id="KW-0472">Membrane</keyword>
<feature type="transmembrane region" description="Helical" evidence="6">
    <location>
        <begin position="7"/>
        <end position="32"/>
    </location>
</feature>
<evidence type="ECO:0000256" key="1">
    <source>
        <dbReference type="ARBA" id="ARBA00004141"/>
    </source>
</evidence>
<feature type="transmembrane region" description="Helical" evidence="6">
    <location>
        <begin position="396"/>
        <end position="415"/>
    </location>
</feature>
<evidence type="ECO:0000256" key="2">
    <source>
        <dbReference type="ARBA" id="ARBA00022448"/>
    </source>
</evidence>
<evidence type="ECO:0000256" key="5">
    <source>
        <dbReference type="ARBA" id="ARBA00023136"/>
    </source>
</evidence>
<accession>A0AAJ3HTM7</accession>
<keyword evidence="4 6" id="KW-1133">Transmembrane helix</keyword>
<dbReference type="InterPro" id="IPR020846">
    <property type="entry name" value="MFS_dom"/>
</dbReference>
<evidence type="ECO:0000313" key="8">
    <source>
        <dbReference type="EMBL" id="OAT47865.1"/>
    </source>
</evidence>
<keyword evidence="9" id="KW-1185">Reference proteome</keyword>
<evidence type="ECO:0000259" key="7">
    <source>
        <dbReference type="PROSITE" id="PS50850"/>
    </source>
</evidence>
<dbReference type="InterPro" id="IPR036259">
    <property type="entry name" value="MFS_trans_sf"/>
</dbReference>
<gene>
    <name evidence="8" type="ORF">M997_1365</name>
</gene>
<evidence type="ECO:0000256" key="4">
    <source>
        <dbReference type="ARBA" id="ARBA00022989"/>
    </source>
</evidence>
<keyword evidence="2" id="KW-0813">Transport</keyword>
<evidence type="ECO:0000256" key="3">
    <source>
        <dbReference type="ARBA" id="ARBA00022692"/>
    </source>
</evidence>
<dbReference type="Proteomes" id="UP000078250">
    <property type="component" value="Unassembled WGS sequence"/>
</dbReference>
<keyword evidence="3 6" id="KW-0812">Transmembrane</keyword>
<dbReference type="Gene3D" id="1.20.1250.20">
    <property type="entry name" value="MFS general substrate transporter like domains"/>
    <property type="match status" value="1"/>
</dbReference>
<dbReference type="SUPFAM" id="SSF103473">
    <property type="entry name" value="MFS general substrate transporter"/>
    <property type="match status" value="1"/>
</dbReference>
<evidence type="ECO:0000256" key="6">
    <source>
        <dbReference type="SAM" id="Phobius"/>
    </source>
</evidence>
<comment type="caution">
    <text evidence="8">The sequence shown here is derived from an EMBL/GenBank/DDBJ whole genome shotgun (WGS) entry which is preliminary data.</text>
</comment>
<feature type="transmembrane region" description="Helical" evidence="6">
    <location>
        <begin position="98"/>
        <end position="119"/>
    </location>
</feature>
<dbReference type="EMBL" id="LXEV01000018">
    <property type="protein sequence ID" value="OAT47865.1"/>
    <property type="molecule type" value="Genomic_DNA"/>
</dbReference>
<feature type="domain" description="Major facilitator superfamily (MFS) profile" evidence="7">
    <location>
        <begin position="7"/>
        <end position="448"/>
    </location>
</feature>
<dbReference type="GO" id="GO:0022857">
    <property type="term" value="F:transmembrane transporter activity"/>
    <property type="evidence" value="ECO:0007669"/>
    <property type="project" value="InterPro"/>
</dbReference>
<feature type="transmembrane region" description="Helical" evidence="6">
    <location>
        <begin position="161"/>
        <end position="181"/>
    </location>
</feature>
<proteinExistence type="predicted"/>
<feature type="transmembrane region" description="Helical" evidence="6">
    <location>
        <begin position="324"/>
        <end position="343"/>
    </location>
</feature>
<dbReference type="Pfam" id="PF07690">
    <property type="entry name" value="MFS_1"/>
    <property type="match status" value="1"/>
</dbReference>